<accession>A0A7W6HYY9</accession>
<reference evidence="2 3" key="1">
    <citation type="submission" date="2020-08" db="EMBL/GenBank/DDBJ databases">
        <title>Genomic Encyclopedia of Type Strains, Phase IV (KMG-IV): sequencing the most valuable type-strain genomes for metagenomic binning, comparative biology and taxonomic classification.</title>
        <authorList>
            <person name="Goeker M."/>
        </authorList>
    </citation>
    <scope>NUCLEOTIDE SEQUENCE [LARGE SCALE GENOMIC DNA]</scope>
    <source>
        <strain evidence="2 3">DSM 105721</strain>
    </source>
</reference>
<evidence type="ECO:0008006" key="4">
    <source>
        <dbReference type="Google" id="ProtNLM"/>
    </source>
</evidence>
<evidence type="ECO:0000256" key="1">
    <source>
        <dbReference type="SAM" id="SignalP"/>
    </source>
</evidence>
<dbReference type="InterPro" id="IPR015943">
    <property type="entry name" value="WD40/YVTN_repeat-like_dom_sf"/>
</dbReference>
<dbReference type="SUPFAM" id="SSF50969">
    <property type="entry name" value="YVTN repeat-like/Quinoprotein amine dehydrogenase"/>
    <property type="match status" value="1"/>
</dbReference>
<dbReference type="Pfam" id="PF16819">
    <property type="entry name" value="DUF5074"/>
    <property type="match status" value="1"/>
</dbReference>
<dbReference type="EMBL" id="JACIES010000010">
    <property type="protein sequence ID" value="MBB4027551.1"/>
    <property type="molecule type" value="Genomic_DNA"/>
</dbReference>
<dbReference type="AlphaFoldDB" id="A0A7W6HYY9"/>
<dbReference type="GeneID" id="93103070"/>
<keyword evidence="3" id="KW-1185">Reference proteome</keyword>
<dbReference type="OrthoDB" id="9773938at2"/>
<dbReference type="PROSITE" id="PS51257">
    <property type="entry name" value="PROKAR_LIPOPROTEIN"/>
    <property type="match status" value="1"/>
</dbReference>
<feature type="signal peptide" evidence="1">
    <location>
        <begin position="1"/>
        <end position="19"/>
    </location>
</feature>
<dbReference type="InterPro" id="IPR031815">
    <property type="entry name" value="DUF5074"/>
</dbReference>
<sequence>MMKKLLFLLLFFATFVACSDDDNTDYDPSKHIDMIVVNEGAATTGSGALSVIYDDRSTTFDLFQDVNNRPLGDIAQSITYINGNYFVALNGSKKVEIVEPQTFNSIATIVFEDSNISPRFIQPISATEAIVSSLGRELARINIKDYSVIEYIDISETEAMQIEKMITIDKKLFCAAIDKGIGVFDVDNIKGSSMRLVEGLQGSIMKTAKPILDKNHKLWILTTESDKVILNGINPETEKVEDTIEIPYVKEGDKDYVDDCITGTDWYTRMDTDRTKSKLYFYMTILSEKNSRLGAIFTMDVDSHEIALYRRLPDLGMMYGMGISPDGDVFLCDCLDYSRQRGFLREYKENGSIVSQRVGVYPRMIHFTEYDK</sequence>
<dbReference type="Proteomes" id="UP000546007">
    <property type="component" value="Unassembled WGS sequence"/>
</dbReference>
<dbReference type="Gene3D" id="2.130.10.10">
    <property type="entry name" value="YVTN repeat-like/Quinoprotein amine dehydrogenase"/>
    <property type="match status" value="1"/>
</dbReference>
<dbReference type="InterPro" id="IPR011044">
    <property type="entry name" value="Quino_amine_DH_bsu"/>
</dbReference>
<evidence type="ECO:0000313" key="3">
    <source>
        <dbReference type="Proteomes" id="UP000546007"/>
    </source>
</evidence>
<evidence type="ECO:0000313" key="2">
    <source>
        <dbReference type="EMBL" id="MBB4027551.1"/>
    </source>
</evidence>
<organism evidence="2 3">
    <name type="scientific">Butyricimonas faecihominis</name>
    <dbReference type="NCBI Taxonomy" id="1472416"/>
    <lineage>
        <taxon>Bacteria</taxon>
        <taxon>Pseudomonadati</taxon>
        <taxon>Bacteroidota</taxon>
        <taxon>Bacteroidia</taxon>
        <taxon>Bacteroidales</taxon>
        <taxon>Odoribacteraceae</taxon>
        <taxon>Butyricimonas</taxon>
    </lineage>
</organism>
<feature type="chain" id="PRO_5031204690" description="DUF5074 domain-containing protein" evidence="1">
    <location>
        <begin position="20"/>
        <end position="372"/>
    </location>
</feature>
<dbReference type="RefSeq" id="WP_124315735.1">
    <property type="nucleotide sequence ID" value="NZ_AP028155.1"/>
</dbReference>
<proteinExistence type="predicted"/>
<keyword evidence="1" id="KW-0732">Signal</keyword>
<name>A0A7W6HYY9_9BACT</name>
<gene>
    <name evidence="2" type="ORF">GGR14_003363</name>
</gene>
<comment type="caution">
    <text evidence="2">The sequence shown here is derived from an EMBL/GenBank/DDBJ whole genome shotgun (WGS) entry which is preliminary data.</text>
</comment>
<protein>
    <recommendedName>
        <fullName evidence="4">DUF5074 domain-containing protein</fullName>
    </recommendedName>
</protein>